<accession>A0AAX3MM33</accession>
<dbReference type="EMBL" id="CP117562">
    <property type="protein sequence ID" value="WDB29671.1"/>
    <property type="molecule type" value="Genomic_DNA"/>
</dbReference>
<dbReference type="AlphaFoldDB" id="A0AAX3MM33"/>
<protein>
    <submittedName>
        <fullName evidence="1">Uncharacterized protein</fullName>
    </submittedName>
</protein>
<organism evidence="1 2">
    <name type="scientific">Escherichia albertii</name>
    <dbReference type="NCBI Taxonomy" id="208962"/>
    <lineage>
        <taxon>Bacteria</taxon>
        <taxon>Pseudomonadati</taxon>
        <taxon>Pseudomonadota</taxon>
        <taxon>Gammaproteobacteria</taxon>
        <taxon>Enterobacterales</taxon>
        <taxon>Enterobacteriaceae</taxon>
        <taxon>Escherichia</taxon>
    </lineage>
</organism>
<evidence type="ECO:0000313" key="2">
    <source>
        <dbReference type="Proteomes" id="UP001219219"/>
    </source>
</evidence>
<sequence length="42" mass="4623">MSSSDKIVWAFCLQSEAAKAAAFFMDEIEQSNNALLVIVSEK</sequence>
<proteinExistence type="predicted"/>
<name>A0AAX3MM33_ESCAL</name>
<evidence type="ECO:0000313" key="1">
    <source>
        <dbReference type="EMBL" id="WDB29671.1"/>
    </source>
</evidence>
<dbReference type="RefSeq" id="WP_256875780.1">
    <property type="nucleotide sequence ID" value="NZ_AP014855.1"/>
</dbReference>
<gene>
    <name evidence="1" type="ORF">PS049_01465</name>
</gene>
<reference evidence="1" key="1">
    <citation type="submission" date="2023-02" db="EMBL/GenBank/DDBJ databases">
        <title>Escherichia albertii as a potential enteropathogen in the light of epidemiological and genomic studies.</title>
        <authorList>
            <person name="Leszczynska K."/>
            <person name="Swiecicka I."/>
            <person name="Daniluk T."/>
            <person name="Lebensztejn D."/>
            <person name="Chmielewska S."/>
            <person name="Leszczynska D."/>
            <person name="Gawor J."/>
            <person name="Kliber M."/>
        </authorList>
    </citation>
    <scope>NUCLEOTIDE SEQUENCE</scope>
    <source>
        <strain evidence="1">BIA_7</strain>
    </source>
</reference>
<dbReference type="Proteomes" id="UP001219219">
    <property type="component" value="Chromosome"/>
</dbReference>